<dbReference type="AlphaFoldDB" id="A0AAD5YI36"/>
<dbReference type="PANTHER" id="PTHR44329">
    <property type="entry name" value="SERINE/THREONINE-PROTEIN KINASE TNNI3K-RELATED"/>
    <property type="match status" value="1"/>
</dbReference>
<comment type="caution">
    <text evidence="2">The sequence shown here is derived from an EMBL/GenBank/DDBJ whole genome shotgun (WGS) entry which is preliminary data.</text>
</comment>
<evidence type="ECO:0000259" key="1">
    <source>
        <dbReference type="PROSITE" id="PS50011"/>
    </source>
</evidence>
<dbReference type="Pfam" id="PF00069">
    <property type="entry name" value="Pkinase"/>
    <property type="match status" value="1"/>
</dbReference>
<dbReference type="InterPro" id="IPR000719">
    <property type="entry name" value="Prot_kinase_dom"/>
</dbReference>
<name>A0AAD5YI36_9APHY</name>
<dbReference type="SUPFAM" id="SSF56112">
    <property type="entry name" value="Protein kinase-like (PK-like)"/>
    <property type="match status" value="1"/>
</dbReference>
<sequence length="454" mass="51030">MGTSRHKIIYGCTVSGCQSRRFSYRGLLGLHMRIEHDMPVNVVELEPGSPAPEPLFSRASETLLSCPYHCTTVGTFAEICCGLYDATHLPNHQSVREKCQEACIFFEAIDYWSHITMMSRAEKLAQGYEYRIQLINIMRDLSLTSEMQLVTMMSGVDRKMIVCLKRLVCRTAGQRPVQKLVGANAQHLLDFIYDILRNQDNGGANPVAEFGPIKIASLKGHLRNKLFRDATRLAERTRKMPSGLRVDRVVLTDSSPFGSGAYGDVYEGKLDGRRVAIKRMRVYQRTTSDEKDNLDKILCKEVLILSQLSHPNILPFYGIDVHSFNGKPALVSLFLKRGHVMEYLKGKESDELVQQLCTGILMGLQYLHTNNIVHGDLRPPNILIDDDGRVKLSDFGLANFADSTLRSTSNPEGGAQSPEQYTENYRPSKEADVFAVGTVCWEVRNPYPAIIMAY</sequence>
<keyword evidence="3" id="KW-1185">Reference proteome</keyword>
<dbReference type="GO" id="GO:0005524">
    <property type="term" value="F:ATP binding"/>
    <property type="evidence" value="ECO:0007669"/>
    <property type="project" value="InterPro"/>
</dbReference>
<dbReference type="PROSITE" id="PS50011">
    <property type="entry name" value="PROTEIN_KINASE_DOM"/>
    <property type="match status" value="1"/>
</dbReference>
<evidence type="ECO:0000313" key="3">
    <source>
        <dbReference type="Proteomes" id="UP001212997"/>
    </source>
</evidence>
<reference evidence="2" key="1">
    <citation type="submission" date="2022-07" db="EMBL/GenBank/DDBJ databases">
        <title>Genome Sequence of Physisporinus lineatus.</title>
        <authorList>
            <person name="Buettner E."/>
        </authorList>
    </citation>
    <scope>NUCLEOTIDE SEQUENCE</scope>
    <source>
        <strain evidence="2">VT162</strain>
    </source>
</reference>
<dbReference type="Proteomes" id="UP001212997">
    <property type="component" value="Unassembled WGS sequence"/>
</dbReference>
<gene>
    <name evidence="2" type="ORF">NLI96_g1715</name>
</gene>
<protein>
    <recommendedName>
        <fullName evidence="1">Protein kinase domain-containing protein</fullName>
    </recommendedName>
</protein>
<dbReference type="EMBL" id="JANAWD010000034">
    <property type="protein sequence ID" value="KAJ3490020.1"/>
    <property type="molecule type" value="Genomic_DNA"/>
</dbReference>
<dbReference type="InterPro" id="IPR011009">
    <property type="entry name" value="Kinase-like_dom_sf"/>
</dbReference>
<evidence type="ECO:0000313" key="2">
    <source>
        <dbReference type="EMBL" id="KAJ3490020.1"/>
    </source>
</evidence>
<accession>A0AAD5YI36</accession>
<dbReference type="GO" id="GO:0004674">
    <property type="term" value="F:protein serine/threonine kinase activity"/>
    <property type="evidence" value="ECO:0007669"/>
    <property type="project" value="TreeGrafter"/>
</dbReference>
<feature type="domain" description="Protein kinase" evidence="1">
    <location>
        <begin position="251"/>
        <end position="454"/>
    </location>
</feature>
<dbReference type="InterPro" id="IPR051681">
    <property type="entry name" value="Ser/Thr_Kinases-Pseudokinases"/>
</dbReference>
<organism evidence="2 3">
    <name type="scientific">Meripilus lineatus</name>
    <dbReference type="NCBI Taxonomy" id="2056292"/>
    <lineage>
        <taxon>Eukaryota</taxon>
        <taxon>Fungi</taxon>
        <taxon>Dikarya</taxon>
        <taxon>Basidiomycota</taxon>
        <taxon>Agaricomycotina</taxon>
        <taxon>Agaricomycetes</taxon>
        <taxon>Polyporales</taxon>
        <taxon>Meripilaceae</taxon>
        <taxon>Meripilus</taxon>
    </lineage>
</organism>
<proteinExistence type="predicted"/>
<dbReference type="Gene3D" id="1.10.510.10">
    <property type="entry name" value="Transferase(Phosphotransferase) domain 1"/>
    <property type="match status" value="1"/>
</dbReference>